<dbReference type="OrthoDB" id="267270at2"/>
<keyword evidence="1" id="KW-0808">Transferase</keyword>
<reference evidence="1 2" key="1">
    <citation type="journal article" date="2018" name="Sci. Adv.">
        <title>Multi-heme cytochromes provide a pathway for survival in energy-limited environments.</title>
        <authorList>
            <person name="Deng X."/>
            <person name="Dohmae N."/>
            <person name="Nealson K.H."/>
            <person name="Hashimoto K."/>
            <person name="Okamoto A."/>
        </authorList>
    </citation>
    <scope>NUCLEOTIDE SEQUENCE [LARGE SCALE GENOMIC DNA]</scope>
    <source>
        <strain evidence="1 2">IS5</strain>
    </source>
</reference>
<dbReference type="RefSeq" id="WP_126378068.1">
    <property type="nucleotide sequence ID" value="NZ_AP017378.1"/>
</dbReference>
<dbReference type="EMBL" id="AP017378">
    <property type="protein sequence ID" value="BBD08180.1"/>
    <property type="molecule type" value="Genomic_DNA"/>
</dbReference>
<name>A0A2Z6AYA9_9BACT</name>
<keyword evidence="2" id="KW-1185">Reference proteome</keyword>
<dbReference type="Proteomes" id="UP000269883">
    <property type="component" value="Chromosome"/>
</dbReference>
<evidence type="ECO:0000313" key="2">
    <source>
        <dbReference type="Proteomes" id="UP000269883"/>
    </source>
</evidence>
<sequence>MLAAPDDHEALVLAIERLLADSRFLDKIIPAARRRAEDIFDNRTLIERLPRTYADNEIQKNKMKPKEFA</sequence>
<gene>
    <name evidence="1" type="ORF">DFE_1454</name>
</gene>
<dbReference type="GO" id="GO:0016740">
    <property type="term" value="F:transferase activity"/>
    <property type="evidence" value="ECO:0007669"/>
    <property type="project" value="UniProtKB-KW"/>
</dbReference>
<protein>
    <submittedName>
        <fullName evidence="1">Glycosyl transferase group 1</fullName>
    </submittedName>
</protein>
<organism evidence="1 2">
    <name type="scientific">Desulfovibrio ferrophilus</name>
    <dbReference type="NCBI Taxonomy" id="241368"/>
    <lineage>
        <taxon>Bacteria</taxon>
        <taxon>Pseudomonadati</taxon>
        <taxon>Thermodesulfobacteriota</taxon>
        <taxon>Desulfovibrionia</taxon>
        <taxon>Desulfovibrionales</taxon>
        <taxon>Desulfovibrionaceae</taxon>
        <taxon>Desulfovibrio</taxon>
    </lineage>
</organism>
<dbReference type="AlphaFoldDB" id="A0A2Z6AYA9"/>
<evidence type="ECO:0000313" key="1">
    <source>
        <dbReference type="EMBL" id="BBD08180.1"/>
    </source>
</evidence>
<dbReference type="SUPFAM" id="SSF53756">
    <property type="entry name" value="UDP-Glycosyltransferase/glycogen phosphorylase"/>
    <property type="match status" value="1"/>
</dbReference>
<proteinExistence type="predicted"/>
<dbReference type="KEGG" id="dfl:DFE_1454"/>
<accession>A0A2Z6AYA9</accession>